<protein>
    <submittedName>
        <fullName evidence="12">Preprotein translocase subunit YajC</fullName>
    </submittedName>
</protein>
<evidence type="ECO:0000256" key="2">
    <source>
        <dbReference type="ARBA" id="ARBA00006742"/>
    </source>
</evidence>
<evidence type="ECO:0000256" key="8">
    <source>
        <dbReference type="ARBA" id="ARBA00023010"/>
    </source>
</evidence>
<feature type="compositionally biased region" description="Basic and acidic residues" evidence="10">
    <location>
        <begin position="114"/>
        <end position="132"/>
    </location>
</feature>
<keyword evidence="7 11" id="KW-1133">Transmembrane helix</keyword>
<dbReference type="NCBIfam" id="TIGR00739">
    <property type="entry name" value="yajC"/>
    <property type="match status" value="1"/>
</dbReference>
<dbReference type="InterPro" id="IPR003849">
    <property type="entry name" value="Preprotein_translocase_YajC"/>
</dbReference>
<dbReference type="Proteomes" id="UP001180845">
    <property type="component" value="Unassembled WGS sequence"/>
</dbReference>
<dbReference type="PANTHER" id="PTHR33909:SF1">
    <property type="entry name" value="SEC TRANSLOCON ACCESSORY COMPLEX SUBUNIT YAJC"/>
    <property type="match status" value="1"/>
</dbReference>
<dbReference type="GO" id="GO:0015031">
    <property type="term" value="P:protein transport"/>
    <property type="evidence" value="ECO:0007669"/>
    <property type="project" value="UniProtKB-KW"/>
</dbReference>
<keyword evidence="13" id="KW-1185">Reference proteome</keyword>
<evidence type="ECO:0000256" key="7">
    <source>
        <dbReference type="ARBA" id="ARBA00022989"/>
    </source>
</evidence>
<evidence type="ECO:0000313" key="13">
    <source>
        <dbReference type="Proteomes" id="UP001180845"/>
    </source>
</evidence>
<comment type="similarity">
    <text evidence="2">Belongs to the YajC family.</text>
</comment>
<keyword evidence="4" id="KW-1003">Cell membrane</keyword>
<dbReference type="AlphaFoldDB" id="A0AAE3ZE50"/>
<evidence type="ECO:0000256" key="4">
    <source>
        <dbReference type="ARBA" id="ARBA00022475"/>
    </source>
</evidence>
<dbReference type="SMART" id="SM01323">
    <property type="entry name" value="YajC"/>
    <property type="match status" value="1"/>
</dbReference>
<evidence type="ECO:0000256" key="10">
    <source>
        <dbReference type="SAM" id="MobiDB-lite"/>
    </source>
</evidence>
<keyword evidence="6" id="KW-0653">Protein transport</keyword>
<sequence length="132" mass="14627">MEQLIFPILLVGIALMLFFQIRKQKRSMQQQQQLQNSLAEGDRVMTTSGLFGTVVTTSDDSIELEIAPGMTTTWLRQAVREKVNTDDSADSAEDVSDDETSGRETDEGPSGDTSDDRSEEQATESVEKQKAH</sequence>
<evidence type="ECO:0000256" key="5">
    <source>
        <dbReference type="ARBA" id="ARBA00022692"/>
    </source>
</evidence>
<feature type="compositionally biased region" description="Acidic residues" evidence="10">
    <location>
        <begin position="87"/>
        <end position="99"/>
    </location>
</feature>
<evidence type="ECO:0000256" key="6">
    <source>
        <dbReference type="ARBA" id="ARBA00022927"/>
    </source>
</evidence>
<evidence type="ECO:0000256" key="9">
    <source>
        <dbReference type="ARBA" id="ARBA00023136"/>
    </source>
</evidence>
<dbReference type="Pfam" id="PF02699">
    <property type="entry name" value="YajC"/>
    <property type="match status" value="1"/>
</dbReference>
<feature type="transmembrane region" description="Helical" evidence="11">
    <location>
        <begin position="6"/>
        <end position="22"/>
    </location>
</feature>
<keyword evidence="3" id="KW-0813">Transport</keyword>
<organism evidence="12 13">
    <name type="scientific">Haloactinomyces albus</name>
    <dbReference type="NCBI Taxonomy" id="1352928"/>
    <lineage>
        <taxon>Bacteria</taxon>
        <taxon>Bacillati</taxon>
        <taxon>Actinomycetota</taxon>
        <taxon>Actinomycetes</taxon>
        <taxon>Actinopolysporales</taxon>
        <taxon>Actinopolysporaceae</taxon>
        <taxon>Haloactinomyces</taxon>
    </lineage>
</organism>
<proteinExistence type="inferred from homology"/>
<accession>A0AAE3ZE50</accession>
<name>A0AAE3ZE50_9ACTN</name>
<evidence type="ECO:0000256" key="11">
    <source>
        <dbReference type="SAM" id="Phobius"/>
    </source>
</evidence>
<dbReference type="GO" id="GO:0005886">
    <property type="term" value="C:plasma membrane"/>
    <property type="evidence" value="ECO:0007669"/>
    <property type="project" value="UniProtKB-SubCell"/>
</dbReference>
<gene>
    <name evidence="12" type="ORF">JOF55_003454</name>
</gene>
<evidence type="ECO:0000313" key="12">
    <source>
        <dbReference type="EMBL" id="MDR7303273.1"/>
    </source>
</evidence>
<evidence type="ECO:0000256" key="3">
    <source>
        <dbReference type="ARBA" id="ARBA00022448"/>
    </source>
</evidence>
<feature type="region of interest" description="Disordered" evidence="10">
    <location>
        <begin position="81"/>
        <end position="132"/>
    </location>
</feature>
<keyword evidence="5 11" id="KW-0812">Transmembrane</keyword>
<comment type="caution">
    <text evidence="12">The sequence shown here is derived from an EMBL/GenBank/DDBJ whole genome shotgun (WGS) entry which is preliminary data.</text>
</comment>
<dbReference type="EMBL" id="JAVDXW010000001">
    <property type="protein sequence ID" value="MDR7303273.1"/>
    <property type="molecule type" value="Genomic_DNA"/>
</dbReference>
<keyword evidence="9 11" id="KW-0472">Membrane</keyword>
<dbReference type="RefSeq" id="WP_310275479.1">
    <property type="nucleotide sequence ID" value="NZ_JAVDXW010000001.1"/>
</dbReference>
<comment type="subcellular location">
    <subcellularLocation>
        <location evidence="1">Cell membrane</location>
        <topology evidence="1">Single-pass membrane protein</topology>
    </subcellularLocation>
</comment>
<dbReference type="PANTHER" id="PTHR33909">
    <property type="entry name" value="SEC TRANSLOCON ACCESSORY COMPLEX SUBUNIT YAJC"/>
    <property type="match status" value="1"/>
</dbReference>
<keyword evidence="8" id="KW-0811">Translocation</keyword>
<evidence type="ECO:0000256" key="1">
    <source>
        <dbReference type="ARBA" id="ARBA00004162"/>
    </source>
</evidence>
<reference evidence="12" key="1">
    <citation type="submission" date="2023-07" db="EMBL/GenBank/DDBJ databases">
        <title>Sequencing the genomes of 1000 actinobacteria strains.</title>
        <authorList>
            <person name="Klenk H.-P."/>
        </authorList>
    </citation>
    <scope>NUCLEOTIDE SEQUENCE</scope>
    <source>
        <strain evidence="12">DSM 45977</strain>
    </source>
</reference>